<dbReference type="InterPro" id="IPR036365">
    <property type="entry name" value="PGBD-like_sf"/>
</dbReference>
<evidence type="ECO:0000256" key="8">
    <source>
        <dbReference type="SAM" id="SignalP"/>
    </source>
</evidence>
<comment type="similarity">
    <text evidence="2">Belongs to the YkuD family.</text>
</comment>
<keyword evidence="6 7" id="KW-0961">Cell wall biogenesis/degradation</keyword>
<keyword evidence="4 7" id="KW-0133">Cell shape</keyword>
<feature type="domain" description="L,D-TPase catalytic" evidence="9">
    <location>
        <begin position="305"/>
        <end position="481"/>
    </location>
</feature>
<dbReference type="InterPro" id="IPR036366">
    <property type="entry name" value="PGBDSf"/>
</dbReference>
<dbReference type="Pfam" id="PF01471">
    <property type="entry name" value="PG_binding_1"/>
    <property type="match status" value="1"/>
</dbReference>
<evidence type="ECO:0000259" key="9">
    <source>
        <dbReference type="PROSITE" id="PS52029"/>
    </source>
</evidence>
<name>A0ABV1SF71_9RHOB</name>
<keyword evidence="11" id="KW-1185">Reference proteome</keyword>
<feature type="active site" description="Proton donor/acceptor" evidence="7">
    <location>
        <position position="437"/>
    </location>
</feature>
<dbReference type="InterPro" id="IPR052905">
    <property type="entry name" value="LD-transpeptidase_YkuD-like"/>
</dbReference>
<accession>A0ABV1SF71</accession>
<evidence type="ECO:0000256" key="1">
    <source>
        <dbReference type="ARBA" id="ARBA00004752"/>
    </source>
</evidence>
<keyword evidence="8" id="KW-0732">Signal</keyword>
<comment type="caution">
    <text evidence="10">The sequence shown here is derived from an EMBL/GenBank/DDBJ whole genome shotgun (WGS) entry which is preliminary data.</text>
</comment>
<dbReference type="CDD" id="cd16913">
    <property type="entry name" value="YkuD_like"/>
    <property type="match status" value="1"/>
</dbReference>
<evidence type="ECO:0000256" key="4">
    <source>
        <dbReference type="ARBA" id="ARBA00022960"/>
    </source>
</evidence>
<evidence type="ECO:0000313" key="11">
    <source>
        <dbReference type="Proteomes" id="UP001438953"/>
    </source>
</evidence>
<protein>
    <submittedName>
        <fullName evidence="10">L,D-transpeptidase family protein</fullName>
    </submittedName>
</protein>
<dbReference type="RefSeq" id="WP_350935705.1">
    <property type="nucleotide sequence ID" value="NZ_JAYWLC010000004.1"/>
</dbReference>
<feature type="chain" id="PRO_5047418454" evidence="8">
    <location>
        <begin position="25"/>
        <end position="545"/>
    </location>
</feature>
<dbReference type="InterPro" id="IPR005490">
    <property type="entry name" value="LD_TPept_cat_dom"/>
</dbReference>
<feature type="signal peptide" evidence="8">
    <location>
        <begin position="1"/>
        <end position="24"/>
    </location>
</feature>
<evidence type="ECO:0000256" key="5">
    <source>
        <dbReference type="ARBA" id="ARBA00022984"/>
    </source>
</evidence>
<evidence type="ECO:0000256" key="2">
    <source>
        <dbReference type="ARBA" id="ARBA00005992"/>
    </source>
</evidence>
<keyword evidence="5 7" id="KW-0573">Peptidoglycan synthesis</keyword>
<dbReference type="InterPro" id="IPR038063">
    <property type="entry name" value="Transpep_catalytic_dom"/>
</dbReference>
<dbReference type="PROSITE" id="PS52029">
    <property type="entry name" value="LD_TPASE"/>
    <property type="match status" value="1"/>
</dbReference>
<dbReference type="Proteomes" id="UP001438953">
    <property type="component" value="Unassembled WGS sequence"/>
</dbReference>
<feature type="active site" description="Nucleophile" evidence="7">
    <location>
        <position position="456"/>
    </location>
</feature>
<dbReference type="PANTHER" id="PTHR41533:SF2">
    <property type="entry name" value="BLR7131 PROTEIN"/>
    <property type="match status" value="1"/>
</dbReference>
<sequence>MIDSLRYAGLAGLLAASFGSSLHAQTNLATVAGAVPASQITISGFMQAVAEGATDHPALAQFYSARDYQPIWTGAGDASRRAAFFRVLDQAGAQGLPSERYDAQGLRQAFGELRSEGQRGQLEIRMSETFLRYAQDLSRGILTPKKVDPTIVREIDRPDNLTLIRAFSQSQTPLAWLHALAPRSPAYAQLVKAKLDLETTIADGGWGPEVHAGILRPGAQGDAVIALRNRLQNMGYLGSHPTASYDGAMQKAVQQFQEDQGLITDGVAGSSTLEALNAAPQERLKSVLVALERMRWMNGTDLGKRHIWINIADFSVRVVDDDKTTFKSVTVVGQSTPDRQTPEFSDMMDRMVINPAWHVPRSIVTKEYLPMMQRNPNAAAQLQLVDSRGQVVPRSAVNFGQYTASSFPFAMRQPPSQHNALGLVKFLFPNKYNIYLHDTPSKSLFSKEQRAFSHGCVRVGEPFELAYTLLAPQTDNPKAYFQRILESGNETTVKLTPPVPVHLVYFTAWPNAKGKIEYRRDVYGRDARLYAALHKAGVESAALTN</sequence>
<reference evidence="10 11" key="1">
    <citation type="submission" date="2024-06" db="EMBL/GenBank/DDBJ databases">
        <title>Thioclava kandeliae sp. nov. from a rhizosphere soil sample of Kandelia candel in a mangrove.</title>
        <authorList>
            <person name="Mu T."/>
        </authorList>
    </citation>
    <scope>NUCLEOTIDE SEQUENCE [LARGE SCALE GENOMIC DNA]</scope>
    <source>
        <strain evidence="10 11">CPCC 100088</strain>
    </source>
</reference>
<dbReference type="InterPro" id="IPR045380">
    <property type="entry name" value="LD_TPept_scaffold_dom"/>
</dbReference>
<dbReference type="PANTHER" id="PTHR41533">
    <property type="entry name" value="L,D-TRANSPEPTIDASE HI_1667-RELATED"/>
    <property type="match status" value="1"/>
</dbReference>
<organism evidence="10 11">
    <name type="scientific">Thioclava kandeliae</name>
    <dbReference type="NCBI Taxonomy" id="3070818"/>
    <lineage>
        <taxon>Bacteria</taxon>
        <taxon>Pseudomonadati</taxon>
        <taxon>Pseudomonadota</taxon>
        <taxon>Alphaproteobacteria</taxon>
        <taxon>Rhodobacterales</taxon>
        <taxon>Paracoccaceae</taxon>
        <taxon>Thioclava</taxon>
    </lineage>
</organism>
<proteinExistence type="inferred from homology"/>
<dbReference type="SUPFAM" id="SSF141523">
    <property type="entry name" value="L,D-transpeptidase catalytic domain-like"/>
    <property type="match status" value="1"/>
</dbReference>
<evidence type="ECO:0000313" key="10">
    <source>
        <dbReference type="EMBL" id="MER5171395.1"/>
    </source>
</evidence>
<dbReference type="Gene3D" id="2.40.440.10">
    <property type="entry name" value="L,D-transpeptidase catalytic domain-like"/>
    <property type="match status" value="1"/>
</dbReference>
<dbReference type="SUPFAM" id="SSF47090">
    <property type="entry name" value="PGBD-like"/>
    <property type="match status" value="1"/>
</dbReference>
<dbReference type="Gene3D" id="1.10.101.10">
    <property type="entry name" value="PGBD-like superfamily/PGBD"/>
    <property type="match status" value="1"/>
</dbReference>
<gene>
    <name evidence="10" type="ORF">VSX56_06340</name>
</gene>
<evidence type="ECO:0000256" key="7">
    <source>
        <dbReference type="PROSITE-ProRule" id="PRU01373"/>
    </source>
</evidence>
<dbReference type="Pfam" id="PF20142">
    <property type="entry name" value="Scaffold"/>
    <property type="match status" value="1"/>
</dbReference>
<dbReference type="InterPro" id="IPR002477">
    <property type="entry name" value="Peptidoglycan-bd-like"/>
</dbReference>
<evidence type="ECO:0000256" key="6">
    <source>
        <dbReference type="ARBA" id="ARBA00023316"/>
    </source>
</evidence>
<dbReference type="Pfam" id="PF03734">
    <property type="entry name" value="YkuD"/>
    <property type="match status" value="1"/>
</dbReference>
<comment type="pathway">
    <text evidence="1 7">Cell wall biogenesis; peptidoglycan biosynthesis.</text>
</comment>
<evidence type="ECO:0000256" key="3">
    <source>
        <dbReference type="ARBA" id="ARBA00022679"/>
    </source>
</evidence>
<keyword evidence="3" id="KW-0808">Transferase</keyword>
<dbReference type="EMBL" id="JAYWLC010000004">
    <property type="protein sequence ID" value="MER5171395.1"/>
    <property type="molecule type" value="Genomic_DNA"/>
</dbReference>